<evidence type="ECO:0000256" key="2">
    <source>
        <dbReference type="SAM" id="MobiDB-lite"/>
    </source>
</evidence>
<feature type="region of interest" description="Disordered" evidence="2">
    <location>
        <begin position="1"/>
        <end position="91"/>
    </location>
</feature>
<protein>
    <submittedName>
        <fullName evidence="3">Uncharacterized protein</fullName>
    </submittedName>
</protein>
<dbReference type="OrthoDB" id="4068255at2759"/>
<reference evidence="3 4" key="1">
    <citation type="submission" date="2020-06" db="EMBL/GenBank/DDBJ databases">
        <title>The yeast mating-type switching endonuclease HO is a domesticated member of an unorthodox homing genetic element family.</title>
        <authorList>
            <person name="Coughlan A.Y."/>
            <person name="Lombardi L."/>
            <person name="Braun-Galleani S."/>
            <person name="Martos A.R."/>
            <person name="Galeote V."/>
            <person name="Bigey F."/>
            <person name="Dequin S."/>
            <person name="Byrne K.P."/>
            <person name="Wolfe K.H."/>
        </authorList>
    </citation>
    <scope>NUCLEOTIDE SEQUENCE [LARGE SCALE GENOMIC DNA]</scope>
    <source>
        <strain evidence="3 4">CBS2947</strain>
    </source>
</reference>
<evidence type="ECO:0000313" key="4">
    <source>
        <dbReference type="Proteomes" id="UP000510647"/>
    </source>
</evidence>
<feature type="coiled-coil region" evidence="1">
    <location>
        <begin position="205"/>
        <end position="239"/>
    </location>
</feature>
<organism evidence="3 4">
    <name type="scientific">Torulaspora globosa</name>
    <dbReference type="NCBI Taxonomy" id="48254"/>
    <lineage>
        <taxon>Eukaryota</taxon>
        <taxon>Fungi</taxon>
        <taxon>Dikarya</taxon>
        <taxon>Ascomycota</taxon>
        <taxon>Saccharomycotina</taxon>
        <taxon>Saccharomycetes</taxon>
        <taxon>Saccharomycetales</taxon>
        <taxon>Saccharomycetaceae</taxon>
        <taxon>Torulaspora</taxon>
    </lineage>
</organism>
<accession>A0A7H9HWF6</accession>
<dbReference type="EMBL" id="CP059271">
    <property type="protein sequence ID" value="QLQ81107.1"/>
    <property type="molecule type" value="Genomic_DNA"/>
</dbReference>
<dbReference type="AlphaFoldDB" id="A0A7H9HWF6"/>
<gene>
    <name evidence="3" type="ORF">HG537_0E04620</name>
</gene>
<name>A0A7H9HWF6_9SACH</name>
<dbReference type="Proteomes" id="UP000510647">
    <property type="component" value="Chromosome 5"/>
</dbReference>
<evidence type="ECO:0000313" key="3">
    <source>
        <dbReference type="EMBL" id="QLQ81107.1"/>
    </source>
</evidence>
<sequence length="359" mass="41646">MAIDNGLTDDMNGQEDFTSSDDDSSISVHDSDALRLDKPKQKQLFYQGEEESELDGEIHVPEPLIESPIRKHVRFNSQRRQADSDEDTSPMHPWEFKRIIRKEFRDKLPKNYEIKRWRRPSKVMVNSVIQLLETNFESSLRQVLKKYTPELQAIEHTENIDRIFRQKQSIMNDIISKIKSQLKKSKFPSRISDRELEIEYIVSKRKFIQDRYAEELTNAERLERELLREQSLLNELKASCEAVKLNNKTNLTKGLMENNLHPSLTKAVENAYGLITASSSSHIAGNSLYKKDVAELNLKQEDPTRTSPTEMEDLLPGLNKSNQASTELYNNLSNFTRPELQAIFQRLLKPEGSYEESSQ</sequence>
<feature type="compositionally biased region" description="Basic and acidic residues" evidence="2">
    <location>
        <begin position="29"/>
        <end position="40"/>
    </location>
</feature>
<proteinExistence type="predicted"/>
<keyword evidence="4" id="KW-1185">Reference proteome</keyword>
<evidence type="ECO:0000256" key="1">
    <source>
        <dbReference type="SAM" id="Coils"/>
    </source>
</evidence>
<keyword evidence="1" id="KW-0175">Coiled coil</keyword>